<proteinExistence type="predicted"/>
<sequence length="106" mass="11077">MLLCRHRRGFKQAVHIPEGPPASTDNTLSRETSHEADSPDAPSGTASLSSSPSQASTHMGRSCGKCKQSLGGFYDCNGCGGSFCESCKDKLTALRGPTLGSSPTWS</sequence>
<accession>A0A3N4IDD1</accession>
<evidence type="ECO:0000313" key="3">
    <source>
        <dbReference type="Proteomes" id="UP000275078"/>
    </source>
</evidence>
<organism evidence="2 3">
    <name type="scientific">Ascobolus immersus RN42</name>
    <dbReference type="NCBI Taxonomy" id="1160509"/>
    <lineage>
        <taxon>Eukaryota</taxon>
        <taxon>Fungi</taxon>
        <taxon>Dikarya</taxon>
        <taxon>Ascomycota</taxon>
        <taxon>Pezizomycotina</taxon>
        <taxon>Pezizomycetes</taxon>
        <taxon>Pezizales</taxon>
        <taxon>Ascobolaceae</taxon>
        <taxon>Ascobolus</taxon>
    </lineage>
</organism>
<feature type="compositionally biased region" description="Low complexity" evidence="1">
    <location>
        <begin position="41"/>
        <end position="57"/>
    </location>
</feature>
<reference evidence="2 3" key="1">
    <citation type="journal article" date="2018" name="Nat. Ecol. Evol.">
        <title>Pezizomycetes genomes reveal the molecular basis of ectomycorrhizal truffle lifestyle.</title>
        <authorList>
            <person name="Murat C."/>
            <person name="Payen T."/>
            <person name="Noel B."/>
            <person name="Kuo A."/>
            <person name="Morin E."/>
            <person name="Chen J."/>
            <person name="Kohler A."/>
            <person name="Krizsan K."/>
            <person name="Balestrini R."/>
            <person name="Da Silva C."/>
            <person name="Montanini B."/>
            <person name="Hainaut M."/>
            <person name="Levati E."/>
            <person name="Barry K.W."/>
            <person name="Belfiori B."/>
            <person name="Cichocki N."/>
            <person name="Clum A."/>
            <person name="Dockter R.B."/>
            <person name="Fauchery L."/>
            <person name="Guy J."/>
            <person name="Iotti M."/>
            <person name="Le Tacon F."/>
            <person name="Lindquist E.A."/>
            <person name="Lipzen A."/>
            <person name="Malagnac F."/>
            <person name="Mello A."/>
            <person name="Molinier V."/>
            <person name="Miyauchi S."/>
            <person name="Poulain J."/>
            <person name="Riccioni C."/>
            <person name="Rubini A."/>
            <person name="Sitrit Y."/>
            <person name="Splivallo R."/>
            <person name="Traeger S."/>
            <person name="Wang M."/>
            <person name="Zifcakova L."/>
            <person name="Wipf D."/>
            <person name="Zambonelli A."/>
            <person name="Paolocci F."/>
            <person name="Nowrousian M."/>
            <person name="Ottonello S."/>
            <person name="Baldrian P."/>
            <person name="Spatafora J.W."/>
            <person name="Henrissat B."/>
            <person name="Nagy L.G."/>
            <person name="Aury J.M."/>
            <person name="Wincker P."/>
            <person name="Grigoriev I.V."/>
            <person name="Bonfante P."/>
            <person name="Martin F.M."/>
        </authorList>
    </citation>
    <scope>NUCLEOTIDE SEQUENCE [LARGE SCALE GENOMIC DNA]</scope>
    <source>
        <strain evidence="2 3">RN42</strain>
    </source>
</reference>
<gene>
    <name evidence="2" type="ORF">BJ508DRAFT_325175</name>
</gene>
<feature type="compositionally biased region" description="Basic residues" evidence="1">
    <location>
        <begin position="1"/>
        <end position="10"/>
    </location>
</feature>
<evidence type="ECO:0000256" key="1">
    <source>
        <dbReference type="SAM" id="MobiDB-lite"/>
    </source>
</evidence>
<dbReference type="Proteomes" id="UP000275078">
    <property type="component" value="Unassembled WGS sequence"/>
</dbReference>
<name>A0A3N4IDD1_ASCIM</name>
<keyword evidence="3" id="KW-1185">Reference proteome</keyword>
<feature type="region of interest" description="Disordered" evidence="1">
    <location>
        <begin position="1"/>
        <end position="63"/>
    </location>
</feature>
<protein>
    <submittedName>
        <fullName evidence="2">Uncharacterized protein</fullName>
    </submittedName>
</protein>
<evidence type="ECO:0000313" key="2">
    <source>
        <dbReference type="EMBL" id="RPA82708.1"/>
    </source>
</evidence>
<dbReference type="EMBL" id="ML119669">
    <property type="protein sequence ID" value="RPA82708.1"/>
    <property type="molecule type" value="Genomic_DNA"/>
</dbReference>
<dbReference type="AlphaFoldDB" id="A0A3N4IDD1"/>